<dbReference type="Pfam" id="PF05368">
    <property type="entry name" value="NmrA"/>
    <property type="match status" value="1"/>
</dbReference>
<dbReference type="InterPro" id="IPR036291">
    <property type="entry name" value="NAD(P)-bd_dom_sf"/>
</dbReference>
<evidence type="ECO:0000313" key="3">
    <source>
        <dbReference type="Proteomes" id="UP001206595"/>
    </source>
</evidence>
<dbReference type="PANTHER" id="PTHR47129">
    <property type="entry name" value="QUINONE OXIDOREDUCTASE 2"/>
    <property type="match status" value="1"/>
</dbReference>
<gene>
    <name evidence="2" type="ORF">K450DRAFT_298781</name>
</gene>
<sequence>MGRKIILTGSTGKLGSVVLKHLLKTLPPTDLIVSVYNPNGHQELKSKGVDVRAGNFDHPESLVSTYKGGDALFLVSLPSRDDKYRIKSQSQAIDAAKKAGVKHIYYTSLAFPDGSEANVMKAHFATEDYIKQSGLNYTIIREGSYMESYPVYLGLYDTSSDKVVVPGDGKVAFADRAELGEATAKIIASGEYVDETVTLTGDKAYSLKETTEILSSILQKKIEFHKVSTEEFLEHNADKYEVAEWWATSYPTLESGGLGVVDPALERLLGRKPRDFTEMLRETLSNRTAGDQELSEWSSH</sequence>
<keyword evidence="3" id="KW-1185">Reference proteome</keyword>
<evidence type="ECO:0000259" key="1">
    <source>
        <dbReference type="Pfam" id="PF05368"/>
    </source>
</evidence>
<reference evidence="2" key="1">
    <citation type="submission" date="2021-06" db="EMBL/GenBank/DDBJ databases">
        <authorList>
            <consortium name="DOE Joint Genome Institute"/>
            <person name="Mondo S.J."/>
            <person name="Amses K.R."/>
            <person name="Simmons D.R."/>
            <person name="Longcore J.E."/>
            <person name="Seto K."/>
            <person name="Alves G.H."/>
            <person name="Bonds A.E."/>
            <person name="Quandt C.A."/>
            <person name="Davis W.J."/>
            <person name="Chang Y."/>
            <person name="Letcher P.M."/>
            <person name="Powell M.J."/>
            <person name="Kuo A."/>
            <person name="Labutti K."/>
            <person name="Pangilinan J."/>
            <person name="Andreopoulos W."/>
            <person name="Tritt A."/>
            <person name="Riley R."/>
            <person name="Hundley H."/>
            <person name="Johnson J."/>
            <person name="Lipzen A."/>
            <person name="Barry K."/>
            <person name="Berbee M.L."/>
            <person name="Buchler N.E."/>
            <person name="Grigoriev I.V."/>
            <person name="Spatafora J.W."/>
            <person name="Stajich J.E."/>
            <person name="James T.Y."/>
        </authorList>
    </citation>
    <scope>NUCLEOTIDE SEQUENCE</scope>
    <source>
        <strain evidence="2">AG</strain>
    </source>
</reference>
<proteinExistence type="predicted"/>
<dbReference type="CDD" id="cd05269">
    <property type="entry name" value="TMR_SDR_a"/>
    <property type="match status" value="1"/>
</dbReference>
<protein>
    <recommendedName>
        <fullName evidence="1">NmrA-like domain-containing protein</fullName>
    </recommendedName>
</protein>
<dbReference type="InterPro" id="IPR008030">
    <property type="entry name" value="NmrA-like"/>
</dbReference>
<name>A0AAD5HEK3_UMBRA</name>
<dbReference type="Proteomes" id="UP001206595">
    <property type="component" value="Unassembled WGS sequence"/>
</dbReference>
<feature type="domain" description="NmrA-like" evidence="1">
    <location>
        <begin position="3"/>
        <end position="234"/>
    </location>
</feature>
<dbReference type="InterPro" id="IPR052718">
    <property type="entry name" value="NmrA-type_oxidoreductase"/>
</dbReference>
<dbReference type="RefSeq" id="XP_051446421.1">
    <property type="nucleotide sequence ID" value="XM_051593691.1"/>
</dbReference>
<dbReference type="PANTHER" id="PTHR47129:SF1">
    <property type="entry name" value="NMRA-LIKE DOMAIN-CONTAINING PROTEIN"/>
    <property type="match status" value="1"/>
</dbReference>
<dbReference type="EMBL" id="MU620906">
    <property type="protein sequence ID" value="KAI8581417.1"/>
    <property type="molecule type" value="Genomic_DNA"/>
</dbReference>
<comment type="caution">
    <text evidence="2">The sequence shown here is derived from an EMBL/GenBank/DDBJ whole genome shotgun (WGS) entry which is preliminary data.</text>
</comment>
<reference evidence="2" key="2">
    <citation type="journal article" date="2022" name="Proc. Natl. Acad. Sci. U.S.A.">
        <title>Diploid-dominant life cycles characterize the early evolution of Fungi.</title>
        <authorList>
            <person name="Amses K.R."/>
            <person name="Simmons D.R."/>
            <person name="Longcore J.E."/>
            <person name="Mondo S.J."/>
            <person name="Seto K."/>
            <person name="Jeronimo G.H."/>
            <person name="Bonds A.E."/>
            <person name="Quandt C.A."/>
            <person name="Davis W.J."/>
            <person name="Chang Y."/>
            <person name="Federici B.A."/>
            <person name="Kuo A."/>
            <person name="LaButti K."/>
            <person name="Pangilinan J."/>
            <person name="Andreopoulos W."/>
            <person name="Tritt A."/>
            <person name="Riley R."/>
            <person name="Hundley H."/>
            <person name="Johnson J."/>
            <person name="Lipzen A."/>
            <person name="Barry K."/>
            <person name="Lang B.F."/>
            <person name="Cuomo C.A."/>
            <person name="Buchler N.E."/>
            <person name="Grigoriev I.V."/>
            <person name="Spatafora J.W."/>
            <person name="Stajich J.E."/>
            <person name="James T.Y."/>
        </authorList>
    </citation>
    <scope>NUCLEOTIDE SEQUENCE</scope>
    <source>
        <strain evidence="2">AG</strain>
    </source>
</reference>
<evidence type="ECO:0000313" key="2">
    <source>
        <dbReference type="EMBL" id="KAI8581417.1"/>
    </source>
</evidence>
<accession>A0AAD5HEK3</accession>
<dbReference type="Gene3D" id="3.40.50.720">
    <property type="entry name" value="NAD(P)-binding Rossmann-like Domain"/>
    <property type="match status" value="1"/>
</dbReference>
<dbReference type="SUPFAM" id="SSF51735">
    <property type="entry name" value="NAD(P)-binding Rossmann-fold domains"/>
    <property type="match status" value="1"/>
</dbReference>
<dbReference type="Gene3D" id="3.90.25.10">
    <property type="entry name" value="UDP-galactose 4-epimerase, domain 1"/>
    <property type="match status" value="1"/>
</dbReference>
<dbReference type="AlphaFoldDB" id="A0AAD5HEK3"/>
<dbReference type="GeneID" id="75919033"/>
<organism evidence="2 3">
    <name type="scientific">Umbelopsis ramanniana AG</name>
    <dbReference type="NCBI Taxonomy" id="1314678"/>
    <lineage>
        <taxon>Eukaryota</taxon>
        <taxon>Fungi</taxon>
        <taxon>Fungi incertae sedis</taxon>
        <taxon>Mucoromycota</taxon>
        <taxon>Mucoromycotina</taxon>
        <taxon>Umbelopsidomycetes</taxon>
        <taxon>Umbelopsidales</taxon>
        <taxon>Umbelopsidaceae</taxon>
        <taxon>Umbelopsis</taxon>
    </lineage>
</organism>